<keyword evidence="7 8" id="KW-0464">Manganese</keyword>
<dbReference type="EMBL" id="UGVL01000001">
    <property type="protein sequence ID" value="SUE34171.1"/>
    <property type="molecule type" value="Genomic_DNA"/>
</dbReference>
<evidence type="ECO:0000256" key="8">
    <source>
        <dbReference type="HAMAP-Rule" id="MF_01521"/>
    </source>
</evidence>
<dbReference type="Pfam" id="PF02659">
    <property type="entry name" value="Mntp"/>
    <property type="match status" value="1"/>
</dbReference>
<keyword evidence="3 8" id="KW-0812">Transmembrane</keyword>
<dbReference type="PANTHER" id="PTHR35529:SF1">
    <property type="entry name" value="MANGANESE EFFLUX PUMP MNTP-RELATED"/>
    <property type="match status" value="1"/>
</dbReference>
<reference evidence="9 10" key="1">
    <citation type="submission" date="2018-06" db="EMBL/GenBank/DDBJ databases">
        <authorList>
            <consortium name="Pathogen Informatics"/>
            <person name="Doyle S."/>
        </authorList>
    </citation>
    <scope>NUCLEOTIDE SEQUENCE [LARGE SCALE GENOMIC DNA]</scope>
    <source>
        <strain evidence="9 10">NCTC11190</strain>
    </source>
</reference>
<feature type="transmembrane region" description="Helical" evidence="8">
    <location>
        <begin position="6"/>
        <end position="25"/>
    </location>
</feature>
<dbReference type="RefSeq" id="WP_027289956.1">
    <property type="nucleotide sequence ID" value="NZ_CALVFX010000014.1"/>
</dbReference>
<dbReference type="AlphaFoldDB" id="A0A379MR92"/>
<proteinExistence type="inferred from homology"/>
<evidence type="ECO:0000256" key="1">
    <source>
        <dbReference type="ARBA" id="ARBA00022448"/>
    </source>
</evidence>
<feature type="transmembrane region" description="Helical" evidence="8">
    <location>
        <begin position="37"/>
        <end position="58"/>
    </location>
</feature>
<dbReference type="OrthoDB" id="9811590at2"/>
<dbReference type="Proteomes" id="UP000255233">
    <property type="component" value="Unassembled WGS sequence"/>
</dbReference>
<keyword evidence="5 8" id="KW-0406">Ion transport</keyword>
<name>A0A379MR92_9BACT</name>
<keyword evidence="10" id="KW-1185">Reference proteome</keyword>
<evidence type="ECO:0000256" key="3">
    <source>
        <dbReference type="ARBA" id="ARBA00022692"/>
    </source>
</evidence>
<keyword evidence="6 8" id="KW-0472">Membrane</keyword>
<keyword evidence="2 8" id="KW-1003">Cell membrane</keyword>
<feature type="transmembrane region" description="Helical" evidence="8">
    <location>
        <begin position="139"/>
        <end position="163"/>
    </location>
</feature>
<dbReference type="GO" id="GO:0005886">
    <property type="term" value="C:plasma membrane"/>
    <property type="evidence" value="ECO:0007669"/>
    <property type="project" value="UniProtKB-SubCell"/>
</dbReference>
<evidence type="ECO:0000256" key="7">
    <source>
        <dbReference type="ARBA" id="ARBA00023211"/>
    </source>
</evidence>
<dbReference type="HAMAP" id="MF_01521">
    <property type="entry name" value="MntP_pump"/>
    <property type="match status" value="1"/>
</dbReference>
<gene>
    <name evidence="9" type="primary">yebN</name>
    <name evidence="8" type="synonym">mntP</name>
    <name evidence="9" type="ORF">NCTC11190_01390</name>
</gene>
<feature type="transmembrane region" description="Helical" evidence="8">
    <location>
        <begin position="70"/>
        <end position="86"/>
    </location>
</feature>
<feature type="transmembrane region" description="Helical" evidence="8">
    <location>
        <begin position="107"/>
        <end position="133"/>
    </location>
</feature>
<keyword evidence="1 8" id="KW-0813">Transport</keyword>
<evidence type="ECO:0000256" key="6">
    <source>
        <dbReference type="ARBA" id="ARBA00023136"/>
    </source>
</evidence>
<sequence>MDFITLLLFAVGLCFDSFAVSLSCGMSCCACTRRRMFRFAAILGLCQGLTPLAGWAVATNFRTVIEAYDHWIAFVLLLFLGGKMIWESCGEEDGEHLKGNPFALGRNVMLGIATSIDALVAGIAMALLPLTIVPSDSQLLNMLAAVFIIALVTLVSSLTGLYLGRRSRGKLGERAELIGGIILILIGIKVLAEHLSEV</sequence>
<evidence type="ECO:0000313" key="9">
    <source>
        <dbReference type="EMBL" id="SUE34171.1"/>
    </source>
</evidence>
<dbReference type="GO" id="GO:0005384">
    <property type="term" value="F:manganese ion transmembrane transporter activity"/>
    <property type="evidence" value="ECO:0007669"/>
    <property type="project" value="UniProtKB-UniRule"/>
</dbReference>
<evidence type="ECO:0000256" key="2">
    <source>
        <dbReference type="ARBA" id="ARBA00022475"/>
    </source>
</evidence>
<evidence type="ECO:0000256" key="5">
    <source>
        <dbReference type="ARBA" id="ARBA00023065"/>
    </source>
</evidence>
<comment type="similarity">
    <text evidence="8">Belongs to the MntP (TC 9.B.29) family.</text>
</comment>
<organism evidence="9 10">
    <name type="scientific">Rikenella microfusus</name>
    <dbReference type="NCBI Taxonomy" id="28139"/>
    <lineage>
        <taxon>Bacteria</taxon>
        <taxon>Pseudomonadati</taxon>
        <taxon>Bacteroidota</taxon>
        <taxon>Bacteroidia</taxon>
        <taxon>Bacteroidales</taxon>
        <taxon>Rikenellaceae</taxon>
        <taxon>Rikenella</taxon>
    </lineage>
</organism>
<keyword evidence="4 8" id="KW-1133">Transmembrane helix</keyword>
<evidence type="ECO:0000313" key="10">
    <source>
        <dbReference type="Proteomes" id="UP000255233"/>
    </source>
</evidence>
<dbReference type="STRING" id="880526.GCA_000427365_00004"/>
<dbReference type="PANTHER" id="PTHR35529">
    <property type="entry name" value="MANGANESE EFFLUX PUMP MNTP-RELATED"/>
    <property type="match status" value="1"/>
</dbReference>
<accession>A0A379MR92</accession>
<evidence type="ECO:0000256" key="4">
    <source>
        <dbReference type="ARBA" id="ARBA00022989"/>
    </source>
</evidence>
<protein>
    <recommendedName>
        <fullName evidence="8">Putative manganese efflux pump MntP</fullName>
    </recommendedName>
</protein>
<feature type="transmembrane region" description="Helical" evidence="8">
    <location>
        <begin position="175"/>
        <end position="192"/>
    </location>
</feature>
<comment type="function">
    <text evidence="8">Probably functions as a manganese efflux pump.</text>
</comment>
<comment type="subcellular location">
    <subcellularLocation>
        <location evidence="8">Cell membrane</location>
        <topology evidence="8">Multi-pass membrane protein</topology>
    </subcellularLocation>
</comment>
<dbReference type="InterPro" id="IPR003810">
    <property type="entry name" value="Mntp/YtaF"/>
</dbReference>
<dbReference type="InterPro" id="IPR022929">
    <property type="entry name" value="Put_MntP"/>
</dbReference>